<dbReference type="InterPro" id="IPR002372">
    <property type="entry name" value="PQQ_rpt_dom"/>
</dbReference>
<dbReference type="SUPFAM" id="SSF50998">
    <property type="entry name" value="Quinoprotein alcohol dehydrogenase-like"/>
    <property type="match status" value="2"/>
</dbReference>
<dbReference type="SMART" id="SM00564">
    <property type="entry name" value="PQQ"/>
    <property type="match status" value="7"/>
</dbReference>
<dbReference type="InterPro" id="IPR018391">
    <property type="entry name" value="PQQ_b-propeller_rpt"/>
</dbReference>
<dbReference type="Gene3D" id="2.60.40.10">
    <property type="entry name" value="Immunoglobulins"/>
    <property type="match status" value="1"/>
</dbReference>
<evidence type="ECO:0000259" key="1">
    <source>
        <dbReference type="PROSITE" id="PS50093"/>
    </source>
</evidence>
<accession>A0A413HBS0</accession>
<dbReference type="InterPro" id="IPR013783">
    <property type="entry name" value="Ig-like_fold"/>
</dbReference>
<dbReference type="InterPro" id="IPR011047">
    <property type="entry name" value="Quinoprotein_ADH-like_sf"/>
</dbReference>
<dbReference type="InterPro" id="IPR035986">
    <property type="entry name" value="PKD_dom_sf"/>
</dbReference>
<dbReference type="OrthoDB" id="1116290at2"/>
<dbReference type="PROSITE" id="PS50093">
    <property type="entry name" value="PKD"/>
    <property type="match status" value="1"/>
</dbReference>
<dbReference type="PROSITE" id="PS51257">
    <property type="entry name" value="PROKAR_LIPOPROTEIN"/>
    <property type="match status" value="1"/>
</dbReference>
<protein>
    <submittedName>
        <fullName evidence="2">PKD domain-containing protein</fullName>
    </submittedName>
</protein>
<dbReference type="InterPro" id="IPR000601">
    <property type="entry name" value="PKD_dom"/>
</dbReference>
<dbReference type="PANTHER" id="PTHR34512">
    <property type="entry name" value="CELL SURFACE PROTEIN"/>
    <property type="match status" value="1"/>
</dbReference>
<dbReference type="SMART" id="SM00089">
    <property type="entry name" value="PKD"/>
    <property type="match status" value="1"/>
</dbReference>
<dbReference type="InterPro" id="IPR015943">
    <property type="entry name" value="WD40/YVTN_repeat-like_dom_sf"/>
</dbReference>
<sequence>MKNKLIGMAILLILTVACQDNDDVNIKPVAAFKVGITTIEVGQSIYFTDLSFDEDGSIVKWQWDFGNGASSEEENPSVVYNEAGEYKVVLTVWDNNSIQNENAFDKTIIVKEKSLSNEKPEIIWEFQTPCGFQDVSPAIDDNGNVIVGCDANAGRGGKSIWVIKDGEEVWYNQYNEVVRSSPAVADDGTIYIGGYRKKDDTHNLCAFSSKSSTPIGTFDLKAHAKYSSPAIDQDGTVYFSTNKKLYAIHAAPAMAEKWSADCGGDTQSTPVIGSDAVYVCSNSGKLYAFDKNTGKQKWATDYGKSCSSVPAIGDDGTIYICGETNDGGVIMAVNKDGSVKWQTNSVSAFSNSGISLSTEGHLYVGNSDGEMLCCAQEDGAIIWKFMAQAKIRSVPAVDNNGNIYFGDGKGVFYVLNSNGKPTYKEIKLGTNIWSSPVIDKNGIIYVCADMTKSSEPGKVFALRTNATGAQKTWSMRSGNYKRNARQ</sequence>
<proteinExistence type="predicted"/>
<dbReference type="Proteomes" id="UP000286075">
    <property type="component" value="Unassembled WGS sequence"/>
</dbReference>
<dbReference type="InterPro" id="IPR022409">
    <property type="entry name" value="PKD/Chitinase_dom"/>
</dbReference>
<dbReference type="Gene3D" id="2.40.128.630">
    <property type="match status" value="1"/>
</dbReference>
<feature type="domain" description="PKD" evidence="1">
    <location>
        <begin position="28"/>
        <end position="95"/>
    </location>
</feature>
<dbReference type="Pfam" id="PF13360">
    <property type="entry name" value="PQQ_2"/>
    <property type="match status" value="1"/>
</dbReference>
<dbReference type="RefSeq" id="WP_117986288.1">
    <property type="nucleotide sequence ID" value="NZ_CABMFG010000001.1"/>
</dbReference>
<dbReference type="PANTHER" id="PTHR34512:SF30">
    <property type="entry name" value="OUTER MEMBRANE PROTEIN ASSEMBLY FACTOR BAMB"/>
    <property type="match status" value="1"/>
</dbReference>
<evidence type="ECO:0000313" key="2">
    <source>
        <dbReference type="EMBL" id="RGX81172.1"/>
    </source>
</evidence>
<evidence type="ECO:0000313" key="3">
    <source>
        <dbReference type="Proteomes" id="UP000286075"/>
    </source>
</evidence>
<dbReference type="AlphaFoldDB" id="A0A413HBS0"/>
<dbReference type="EMBL" id="QSCF01000001">
    <property type="protein sequence ID" value="RGX81172.1"/>
    <property type="molecule type" value="Genomic_DNA"/>
</dbReference>
<comment type="caution">
    <text evidence="2">The sequence shown here is derived from an EMBL/GenBank/DDBJ whole genome shotgun (WGS) entry which is preliminary data.</text>
</comment>
<dbReference type="Gene3D" id="2.130.10.10">
    <property type="entry name" value="YVTN repeat-like/Quinoprotein amine dehydrogenase"/>
    <property type="match status" value="2"/>
</dbReference>
<dbReference type="CDD" id="cd00146">
    <property type="entry name" value="PKD"/>
    <property type="match status" value="1"/>
</dbReference>
<organism evidence="2 3">
    <name type="scientific">Bacteroides stercorirosoris</name>
    <dbReference type="NCBI Taxonomy" id="871324"/>
    <lineage>
        <taxon>Bacteria</taxon>
        <taxon>Pseudomonadati</taxon>
        <taxon>Bacteroidota</taxon>
        <taxon>Bacteroidia</taxon>
        <taxon>Bacteroidales</taxon>
        <taxon>Bacteroidaceae</taxon>
        <taxon>Bacteroides</taxon>
    </lineage>
</organism>
<gene>
    <name evidence="2" type="ORF">DXA68_00575</name>
</gene>
<dbReference type="SUPFAM" id="SSF49299">
    <property type="entry name" value="PKD domain"/>
    <property type="match status" value="1"/>
</dbReference>
<name>A0A413HBS0_9BACE</name>
<dbReference type="Pfam" id="PF18911">
    <property type="entry name" value="PKD_4"/>
    <property type="match status" value="1"/>
</dbReference>
<reference evidence="2 3" key="1">
    <citation type="submission" date="2018-08" db="EMBL/GenBank/DDBJ databases">
        <title>A genome reference for cultivated species of the human gut microbiota.</title>
        <authorList>
            <person name="Zou Y."/>
            <person name="Xue W."/>
            <person name="Luo G."/>
        </authorList>
    </citation>
    <scope>NUCLEOTIDE SEQUENCE [LARGE SCALE GENOMIC DNA]</scope>
    <source>
        <strain evidence="2 3">OF03-9BH</strain>
    </source>
</reference>